<protein>
    <submittedName>
        <fullName evidence="2">Tetratricopeptide repeat protein</fullName>
    </submittedName>
</protein>
<dbReference type="RefSeq" id="WP_132817042.1">
    <property type="nucleotide sequence ID" value="NZ_SMKI01000052.1"/>
</dbReference>
<keyword evidence="3" id="KW-1185">Reference proteome</keyword>
<evidence type="ECO:0000313" key="3">
    <source>
        <dbReference type="Proteomes" id="UP000295345"/>
    </source>
</evidence>
<dbReference type="GO" id="GO:0003677">
    <property type="term" value="F:DNA binding"/>
    <property type="evidence" value="ECO:0007669"/>
    <property type="project" value="InterPro"/>
</dbReference>
<dbReference type="GO" id="GO:0006355">
    <property type="term" value="P:regulation of DNA-templated transcription"/>
    <property type="evidence" value="ECO:0007669"/>
    <property type="project" value="InterPro"/>
</dbReference>
<dbReference type="Pfam" id="PF09339">
    <property type="entry name" value="HTH_IclR"/>
    <property type="match status" value="1"/>
</dbReference>
<name>A0A4R4TIQ5_9ACTN</name>
<dbReference type="EMBL" id="SMKI01000052">
    <property type="protein sequence ID" value="TDC77500.1"/>
    <property type="molecule type" value="Genomic_DNA"/>
</dbReference>
<evidence type="ECO:0000313" key="2">
    <source>
        <dbReference type="EMBL" id="TDC77500.1"/>
    </source>
</evidence>
<reference evidence="2 3" key="1">
    <citation type="submission" date="2019-03" db="EMBL/GenBank/DDBJ databases">
        <title>Draft genome sequences of novel Actinobacteria.</title>
        <authorList>
            <person name="Sahin N."/>
            <person name="Ay H."/>
            <person name="Saygin H."/>
        </authorList>
    </citation>
    <scope>NUCLEOTIDE SEQUENCE [LARGE SCALE GENOMIC DNA]</scope>
    <source>
        <strain evidence="2 3">DSM 41900</strain>
    </source>
</reference>
<proteinExistence type="predicted"/>
<dbReference type="SUPFAM" id="SSF48452">
    <property type="entry name" value="TPR-like"/>
    <property type="match status" value="1"/>
</dbReference>
<dbReference type="InterPro" id="IPR005471">
    <property type="entry name" value="Tscrpt_reg_IclR_N"/>
</dbReference>
<dbReference type="OrthoDB" id="3311584at2"/>
<dbReference type="Gene3D" id="1.25.40.10">
    <property type="entry name" value="Tetratricopeptide repeat domain"/>
    <property type="match status" value="1"/>
</dbReference>
<feature type="domain" description="HTH iclR-type" evidence="1">
    <location>
        <begin position="42"/>
        <end position="88"/>
    </location>
</feature>
<comment type="caution">
    <text evidence="2">The sequence shown here is derived from an EMBL/GenBank/DDBJ whole genome shotgun (WGS) entry which is preliminary data.</text>
</comment>
<dbReference type="AlphaFoldDB" id="A0A4R4TIQ5"/>
<accession>A0A4R4TIQ5</accession>
<sequence>MARTASRRCRADPREIVSNAAWECVMTVLDHVYQQLSADARRVYQVLGALPSLPSVGVAEVAAAATMPLAATSEALQDLARCGLVERHEPDADSDHVDTEDGCDGHGTRERFRVPAGVLEHAIGQAESLGERDRASVLRCWVNHLLSTASRAGALAAPDHHSPGHDQALQPDAPDALVSFSEPGRAWVWLEDHFPILVAAARTAHWNSWWDLAWRIVACLSPLERRLERDELWGKLCLDVAAQAARSAGDQQVARLMVISGTDALRRLGRYDDVRVHLYRVLYQARTDKDRAGEAAALQGLGDVARVTGLVGEAEALHRKALALREEAGEEVAAAISRIRLGELARLRSETPAAHDLLTGARTELVAANSPHEAARALAFLARTHHQAGEHDQAQALLRHAAGEFAGCGSVLWQARALEWSGEFDQEYGDHDAARASYREALAVYDRRSPLEAVRIIRVLRELDRPTAPGAQVAES</sequence>
<evidence type="ECO:0000259" key="1">
    <source>
        <dbReference type="Pfam" id="PF09339"/>
    </source>
</evidence>
<organism evidence="2 3">
    <name type="scientific">Streptomyces hainanensis</name>
    <dbReference type="NCBI Taxonomy" id="402648"/>
    <lineage>
        <taxon>Bacteria</taxon>
        <taxon>Bacillati</taxon>
        <taxon>Actinomycetota</taxon>
        <taxon>Actinomycetes</taxon>
        <taxon>Kitasatosporales</taxon>
        <taxon>Streptomycetaceae</taxon>
        <taxon>Streptomyces</taxon>
    </lineage>
</organism>
<gene>
    <name evidence="2" type="ORF">E1283_07120</name>
</gene>
<dbReference type="InterPro" id="IPR011990">
    <property type="entry name" value="TPR-like_helical_dom_sf"/>
</dbReference>
<dbReference type="Proteomes" id="UP000295345">
    <property type="component" value="Unassembled WGS sequence"/>
</dbReference>